<organism evidence="2 3">
    <name type="scientific">Datura stramonium</name>
    <name type="common">Jimsonweed</name>
    <name type="synonym">Common thornapple</name>
    <dbReference type="NCBI Taxonomy" id="4076"/>
    <lineage>
        <taxon>Eukaryota</taxon>
        <taxon>Viridiplantae</taxon>
        <taxon>Streptophyta</taxon>
        <taxon>Embryophyta</taxon>
        <taxon>Tracheophyta</taxon>
        <taxon>Spermatophyta</taxon>
        <taxon>Magnoliopsida</taxon>
        <taxon>eudicotyledons</taxon>
        <taxon>Gunneridae</taxon>
        <taxon>Pentapetalae</taxon>
        <taxon>asterids</taxon>
        <taxon>lamiids</taxon>
        <taxon>Solanales</taxon>
        <taxon>Solanaceae</taxon>
        <taxon>Solanoideae</taxon>
        <taxon>Datureae</taxon>
        <taxon>Datura</taxon>
    </lineage>
</organism>
<keyword evidence="3" id="KW-1185">Reference proteome</keyword>
<comment type="caution">
    <text evidence="2">The sequence shown here is derived from an EMBL/GenBank/DDBJ whole genome shotgun (WGS) entry which is preliminary data.</text>
</comment>
<dbReference type="EMBL" id="JACEIK010000104">
    <property type="protein sequence ID" value="MCD7449696.1"/>
    <property type="molecule type" value="Genomic_DNA"/>
</dbReference>
<evidence type="ECO:0000256" key="1">
    <source>
        <dbReference type="SAM" id="Phobius"/>
    </source>
</evidence>
<sequence length="195" mass="21763">MSLIHLKPPYHGHPPPLRHHKLTFPKSMLYPFTLLSKNCSQSGKILVSHESLDVWEVERGVFGFGREISKGLREKVDCCWRCWVYRITAEASDVADTVYSLLNANNAESCESKKFQSLAFADLSATMGKKKLKAFIPQLLQAIYFGILFTFTAGTLLVSKGSFDCSAICFFCNIPGFVDLTNPGNASIIGRIMFL</sequence>
<proteinExistence type="predicted"/>
<protein>
    <submittedName>
        <fullName evidence="2">Uncharacterized protein</fullName>
    </submittedName>
</protein>
<name>A0ABS8RTX8_DATST</name>
<keyword evidence="1" id="KW-0812">Transmembrane</keyword>
<evidence type="ECO:0000313" key="3">
    <source>
        <dbReference type="Proteomes" id="UP000823775"/>
    </source>
</evidence>
<keyword evidence="1" id="KW-1133">Transmembrane helix</keyword>
<keyword evidence="1" id="KW-0472">Membrane</keyword>
<evidence type="ECO:0000313" key="2">
    <source>
        <dbReference type="EMBL" id="MCD7449696.1"/>
    </source>
</evidence>
<accession>A0ABS8RTX8</accession>
<reference evidence="2 3" key="1">
    <citation type="journal article" date="2021" name="BMC Genomics">
        <title>Datura genome reveals duplications of psychoactive alkaloid biosynthetic genes and high mutation rate following tissue culture.</title>
        <authorList>
            <person name="Rajewski A."/>
            <person name="Carter-House D."/>
            <person name="Stajich J."/>
            <person name="Litt A."/>
        </authorList>
    </citation>
    <scope>NUCLEOTIDE SEQUENCE [LARGE SCALE GENOMIC DNA]</scope>
    <source>
        <strain evidence="2">AR-01</strain>
    </source>
</reference>
<gene>
    <name evidence="2" type="ORF">HAX54_001125</name>
</gene>
<dbReference type="Proteomes" id="UP000823775">
    <property type="component" value="Unassembled WGS sequence"/>
</dbReference>
<feature type="transmembrane region" description="Helical" evidence="1">
    <location>
        <begin position="139"/>
        <end position="159"/>
    </location>
</feature>